<dbReference type="PANTHER" id="PTHR12934:SF11">
    <property type="entry name" value="LARGE RIBOSOMAL SUBUNIT PROTEIN UL15M"/>
    <property type="match status" value="1"/>
</dbReference>
<comment type="subunit">
    <text evidence="4">Part of the 50S ribosomal subunit.</text>
</comment>
<protein>
    <recommendedName>
        <fullName evidence="4">Large ribosomal subunit protein uL15</fullName>
    </recommendedName>
</protein>
<feature type="compositionally biased region" description="Basic residues" evidence="6">
    <location>
        <begin position="30"/>
        <end position="39"/>
    </location>
</feature>
<keyword evidence="4" id="KW-0699">rRNA-binding</keyword>
<dbReference type="InterPro" id="IPR021131">
    <property type="entry name" value="Ribosomal_uL15/eL18"/>
</dbReference>
<dbReference type="EMBL" id="JBAKFJ010000001">
    <property type="protein sequence ID" value="MEX0385397.1"/>
    <property type="molecule type" value="Genomic_DNA"/>
</dbReference>
<gene>
    <name evidence="4 8" type="primary">rplO</name>
    <name evidence="8" type="ORF">V6X64_00110</name>
</gene>
<evidence type="ECO:0000256" key="6">
    <source>
        <dbReference type="SAM" id="MobiDB-lite"/>
    </source>
</evidence>
<dbReference type="RefSeq" id="WP_367967804.1">
    <property type="nucleotide sequence ID" value="NZ_JBAKFI010000003.1"/>
</dbReference>
<dbReference type="NCBIfam" id="TIGR01071">
    <property type="entry name" value="rplO_bact"/>
    <property type="match status" value="1"/>
</dbReference>
<evidence type="ECO:0000256" key="3">
    <source>
        <dbReference type="ARBA" id="ARBA00023274"/>
    </source>
</evidence>
<accession>A0ABV3S5K4</accession>
<dbReference type="PROSITE" id="PS00475">
    <property type="entry name" value="RIBOSOMAL_L15"/>
    <property type="match status" value="1"/>
</dbReference>
<keyword evidence="2 4" id="KW-0689">Ribosomal protein</keyword>
<dbReference type="GO" id="GO:0005840">
    <property type="term" value="C:ribosome"/>
    <property type="evidence" value="ECO:0007669"/>
    <property type="project" value="UniProtKB-KW"/>
</dbReference>
<reference evidence="8 9" key="1">
    <citation type="submission" date="2024-02" db="EMBL/GenBank/DDBJ databases">
        <title>New especies of Spiribacter isolated from saline water.</title>
        <authorList>
            <person name="Leon M.J."/>
            <person name="De La Haba R."/>
            <person name="Sanchez-Porro C."/>
            <person name="Ventosa A."/>
        </authorList>
    </citation>
    <scope>NUCLEOTIDE SEQUENCE [LARGE SCALE GENOMIC DNA]</scope>
    <source>
        <strain evidence="9">ag22IC4-227</strain>
    </source>
</reference>
<evidence type="ECO:0000256" key="4">
    <source>
        <dbReference type="HAMAP-Rule" id="MF_01341"/>
    </source>
</evidence>
<name>A0ABV3S5K4_9GAMM</name>
<dbReference type="Pfam" id="PF00828">
    <property type="entry name" value="Ribosomal_L27A"/>
    <property type="match status" value="1"/>
</dbReference>
<organism evidence="8 9">
    <name type="scientific">Spiribacter onubensis</name>
    <dbReference type="NCBI Taxonomy" id="3122420"/>
    <lineage>
        <taxon>Bacteria</taxon>
        <taxon>Pseudomonadati</taxon>
        <taxon>Pseudomonadota</taxon>
        <taxon>Gammaproteobacteria</taxon>
        <taxon>Chromatiales</taxon>
        <taxon>Ectothiorhodospiraceae</taxon>
        <taxon>Spiribacter</taxon>
    </lineage>
</organism>
<comment type="function">
    <text evidence="4">Binds to the 23S rRNA.</text>
</comment>
<dbReference type="PANTHER" id="PTHR12934">
    <property type="entry name" value="50S RIBOSOMAL PROTEIN L15"/>
    <property type="match status" value="1"/>
</dbReference>
<evidence type="ECO:0000256" key="5">
    <source>
        <dbReference type="RuleBase" id="RU003888"/>
    </source>
</evidence>
<dbReference type="Gene3D" id="3.100.10.10">
    <property type="match status" value="1"/>
</dbReference>
<evidence type="ECO:0000256" key="2">
    <source>
        <dbReference type="ARBA" id="ARBA00022980"/>
    </source>
</evidence>
<evidence type="ECO:0000256" key="1">
    <source>
        <dbReference type="ARBA" id="ARBA00007320"/>
    </source>
</evidence>
<feature type="domain" description="Large ribosomal subunit protein uL15/eL18" evidence="7">
    <location>
        <begin position="85"/>
        <end position="143"/>
    </location>
</feature>
<evidence type="ECO:0000259" key="7">
    <source>
        <dbReference type="Pfam" id="PF00828"/>
    </source>
</evidence>
<dbReference type="HAMAP" id="MF_01341">
    <property type="entry name" value="Ribosomal_uL15"/>
    <property type="match status" value="1"/>
</dbReference>
<dbReference type="Proteomes" id="UP001556653">
    <property type="component" value="Unassembled WGS sequence"/>
</dbReference>
<proteinExistence type="inferred from homology"/>
<evidence type="ECO:0000313" key="8">
    <source>
        <dbReference type="EMBL" id="MEX0385397.1"/>
    </source>
</evidence>
<dbReference type="SUPFAM" id="SSF52080">
    <property type="entry name" value="Ribosomal proteins L15p and L18e"/>
    <property type="match status" value="1"/>
</dbReference>
<dbReference type="InterPro" id="IPR005749">
    <property type="entry name" value="Ribosomal_uL15_bac-type"/>
</dbReference>
<feature type="region of interest" description="Disordered" evidence="6">
    <location>
        <begin position="1"/>
        <end position="63"/>
    </location>
</feature>
<keyword evidence="3 4" id="KW-0687">Ribonucleoprotein</keyword>
<dbReference type="InterPro" id="IPR030878">
    <property type="entry name" value="Ribosomal_uL15"/>
</dbReference>
<comment type="caution">
    <text evidence="8">The sequence shown here is derived from an EMBL/GenBank/DDBJ whole genome shotgun (WGS) entry which is preliminary data.</text>
</comment>
<evidence type="ECO:0000313" key="9">
    <source>
        <dbReference type="Proteomes" id="UP001556653"/>
    </source>
</evidence>
<keyword evidence="9" id="KW-1185">Reference proteome</keyword>
<keyword evidence="4" id="KW-0694">RNA-binding</keyword>
<dbReference type="InterPro" id="IPR036227">
    <property type="entry name" value="Ribosomal_uL15/eL18_sf"/>
</dbReference>
<dbReference type="InterPro" id="IPR001196">
    <property type="entry name" value="Ribosomal_uL15_CS"/>
</dbReference>
<sequence>MRLNSLRPAPGSRRDAERVGRGAGSGMGKTARRGHKGQKSRTGGFHKTGFEGGQMPLQRRVPKVGFRSRRGQYVAEVRLPELAAVDGDVVSLETLQAAGVVPRNTRSAKVIASGEIGRAVTLQGVRATAGARAAIEKAGGKVEA</sequence>
<comment type="similarity">
    <text evidence="1 4 5">Belongs to the universal ribosomal protein uL15 family.</text>
</comment>